<evidence type="ECO:0000256" key="1">
    <source>
        <dbReference type="SAM" id="MobiDB-lite"/>
    </source>
</evidence>
<protein>
    <submittedName>
        <fullName evidence="2">Uncharacterized protein</fullName>
    </submittedName>
</protein>
<dbReference type="Proteomes" id="UP000265520">
    <property type="component" value="Unassembled WGS sequence"/>
</dbReference>
<organism evidence="2 3">
    <name type="scientific">Trifolium medium</name>
    <dbReference type="NCBI Taxonomy" id="97028"/>
    <lineage>
        <taxon>Eukaryota</taxon>
        <taxon>Viridiplantae</taxon>
        <taxon>Streptophyta</taxon>
        <taxon>Embryophyta</taxon>
        <taxon>Tracheophyta</taxon>
        <taxon>Spermatophyta</taxon>
        <taxon>Magnoliopsida</taxon>
        <taxon>eudicotyledons</taxon>
        <taxon>Gunneridae</taxon>
        <taxon>Pentapetalae</taxon>
        <taxon>rosids</taxon>
        <taxon>fabids</taxon>
        <taxon>Fabales</taxon>
        <taxon>Fabaceae</taxon>
        <taxon>Papilionoideae</taxon>
        <taxon>50 kb inversion clade</taxon>
        <taxon>NPAAA clade</taxon>
        <taxon>Hologalegina</taxon>
        <taxon>IRL clade</taxon>
        <taxon>Trifolieae</taxon>
        <taxon>Trifolium</taxon>
    </lineage>
</organism>
<feature type="region of interest" description="Disordered" evidence="1">
    <location>
        <begin position="1"/>
        <end position="49"/>
    </location>
</feature>
<feature type="compositionally biased region" description="Polar residues" evidence="1">
    <location>
        <begin position="36"/>
        <end position="49"/>
    </location>
</feature>
<sequence>MEQRMQKSDSEIVEQEPAKKGNGSKDHYSDVEDSIKSTQDNTTKPTNGFSSFFTTDILCFPSYLKGPKIQTKNSFVSSHDENAKISTEVVKSKGMLTESDVRVPEFVELQSDKA</sequence>
<dbReference type="EMBL" id="LXQA010132399">
    <property type="protein sequence ID" value="MCI22801.1"/>
    <property type="molecule type" value="Genomic_DNA"/>
</dbReference>
<keyword evidence="3" id="KW-1185">Reference proteome</keyword>
<evidence type="ECO:0000313" key="3">
    <source>
        <dbReference type="Proteomes" id="UP000265520"/>
    </source>
</evidence>
<comment type="caution">
    <text evidence="2">The sequence shown here is derived from an EMBL/GenBank/DDBJ whole genome shotgun (WGS) entry which is preliminary data.</text>
</comment>
<reference evidence="2 3" key="1">
    <citation type="journal article" date="2018" name="Front. Plant Sci.">
        <title>Red Clover (Trifolium pratense) and Zigzag Clover (T. medium) - A Picture of Genomic Similarities and Differences.</title>
        <authorList>
            <person name="Dluhosova J."/>
            <person name="Istvanek J."/>
            <person name="Nedelnik J."/>
            <person name="Repkova J."/>
        </authorList>
    </citation>
    <scope>NUCLEOTIDE SEQUENCE [LARGE SCALE GENOMIC DNA]</scope>
    <source>
        <strain evidence="3">cv. 10/8</strain>
        <tissue evidence="2">Leaf</tissue>
    </source>
</reference>
<accession>A0A392QEM1</accession>
<feature type="compositionally biased region" description="Basic and acidic residues" evidence="1">
    <location>
        <begin position="1"/>
        <end position="35"/>
    </location>
</feature>
<feature type="non-terminal residue" evidence="2">
    <location>
        <position position="114"/>
    </location>
</feature>
<proteinExistence type="predicted"/>
<evidence type="ECO:0000313" key="2">
    <source>
        <dbReference type="EMBL" id="MCI22801.1"/>
    </source>
</evidence>
<name>A0A392QEM1_9FABA</name>
<dbReference type="AlphaFoldDB" id="A0A392QEM1"/>